<dbReference type="GeneID" id="17311813"/>
<dbReference type="InterPro" id="IPR001611">
    <property type="entry name" value="Leu-rich_rpt"/>
</dbReference>
<sequence length="249" mass="27155">MQGDAAGGRDEAMGEEAEATGVEKCRRQYVSMMDEGKSLEEITLKMLDELGSTVKPARYVPNVEAIQWTISQLQSASPPQELDMEWFSVGDAESTQIAQVLMTNTSVTRMKLRYNEIRDEGAKALASCIASHPTLQSVHLGNNIIGNEGADALARAIAQNGRIKKLDLRYNNMGPALPQSFTSLTCLESLDIRANRLVSLPSGLGELTALQELVVERNHDLMPKNLSVLSSTPELLEAIRRQDESGTGP</sequence>
<protein>
    <submittedName>
        <fullName evidence="2 3">Uncharacterized protein</fullName>
    </submittedName>
</protein>
<dbReference type="Pfam" id="PF13516">
    <property type="entry name" value="LRR_6"/>
    <property type="match status" value="2"/>
</dbReference>
<gene>
    <name evidence="2" type="ORF">GUITHDRAFT_131789</name>
</gene>
<dbReference type="STRING" id="905079.L1K360"/>
<dbReference type="AlphaFoldDB" id="L1K360"/>
<reference evidence="3" key="3">
    <citation type="submission" date="2015-06" db="UniProtKB">
        <authorList>
            <consortium name="EnsemblProtists"/>
        </authorList>
    </citation>
    <scope>IDENTIFICATION</scope>
</reference>
<evidence type="ECO:0000256" key="1">
    <source>
        <dbReference type="SAM" id="MobiDB-lite"/>
    </source>
</evidence>
<organism evidence="2">
    <name type="scientific">Guillardia theta (strain CCMP2712)</name>
    <name type="common">Cryptophyte</name>
    <dbReference type="NCBI Taxonomy" id="905079"/>
    <lineage>
        <taxon>Eukaryota</taxon>
        <taxon>Cryptophyceae</taxon>
        <taxon>Pyrenomonadales</taxon>
        <taxon>Geminigeraceae</taxon>
        <taxon>Guillardia</taxon>
    </lineage>
</organism>
<dbReference type="KEGG" id="gtt:GUITHDRAFT_131789"/>
<evidence type="ECO:0000313" key="4">
    <source>
        <dbReference type="Proteomes" id="UP000011087"/>
    </source>
</evidence>
<evidence type="ECO:0000313" key="2">
    <source>
        <dbReference type="EMBL" id="EKX54778.1"/>
    </source>
</evidence>
<dbReference type="HOGENOM" id="CLU_1117493_0_0_1"/>
<reference evidence="4" key="2">
    <citation type="submission" date="2012-11" db="EMBL/GenBank/DDBJ databases">
        <authorList>
            <person name="Kuo A."/>
            <person name="Curtis B.A."/>
            <person name="Tanifuji G."/>
            <person name="Burki F."/>
            <person name="Gruber A."/>
            <person name="Irimia M."/>
            <person name="Maruyama S."/>
            <person name="Arias M.C."/>
            <person name="Ball S.G."/>
            <person name="Gile G.H."/>
            <person name="Hirakawa Y."/>
            <person name="Hopkins J.F."/>
            <person name="Rensing S.A."/>
            <person name="Schmutz J."/>
            <person name="Symeonidi A."/>
            <person name="Elias M."/>
            <person name="Eveleigh R.J."/>
            <person name="Herman E.K."/>
            <person name="Klute M.J."/>
            <person name="Nakayama T."/>
            <person name="Obornik M."/>
            <person name="Reyes-Prieto A."/>
            <person name="Armbrust E.V."/>
            <person name="Aves S.J."/>
            <person name="Beiko R.G."/>
            <person name="Coutinho P."/>
            <person name="Dacks J.B."/>
            <person name="Durnford D.G."/>
            <person name="Fast N.M."/>
            <person name="Green B.R."/>
            <person name="Grisdale C."/>
            <person name="Hempe F."/>
            <person name="Henrissat B."/>
            <person name="Hoppner M.P."/>
            <person name="Ishida K.-I."/>
            <person name="Kim E."/>
            <person name="Koreny L."/>
            <person name="Kroth P.G."/>
            <person name="Liu Y."/>
            <person name="Malik S.-B."/>
            <person name="Maier U.G."/>
            <person name="McRose D."/>
            <person name="Mock T."/>
            <person name="Neilson J.A."/>
            <person name="Onodera N.T."/>
            <person name="Poole A.M."/>
            <person name="Pritham E.J."/>
            <person name="Richards T.A."/>
            <person name="Rocap G."/>
            <person name="Roy S.W."/>
            <person name="Sarai C."/>
            <person name="Schaack S."/>
            <person name="Shirato S."/>
            <person name="Slamovits C.H."/>
            <person name="Spencer D.F."/>
            <person name="Suzuki S."/>
            <person name="Worden A.Z."/>
            <person name="Zauner S."/>
            <person name="Barry K."/>
            <person name="Bell C."/>
            <person name="Bharti A.K."/>
            <person name="Crow J.A."/>
            <person name="Grimwood J."/>
            <person name="Kramer R."/>
            <person name="Lindquist E."/>
            <person name="Lucas S."/>
            <person name="Salamov A."/>
            <person name="McFadden G.I."/>
            <person name="Lane C.E."/>
            <person name="Keeling P.J."/>
            <person name="Gray M.W."/>
            <person name="Grigoriev I.V."/>
            <person name="Archibald J.M."/>
        </authorList>
    </citation>
    <scope>NUCLEOTIDE SEQUENCE</scope>
    <source>
        <strain evidence="4">CCMP2712</strain>
    </source>
</reference>
<reference evidence="2 4" key="1">
    <citation type="journal article" date="2012" name="Nature">
        <title>Algal genomes reveal evolutionary mosaicism and the fate of nucleomorphs.</title>
        <authorList>
            <consortium name="DOE Joint Genome Institute"/>
            <person name="Curtis B.A."/>
            <person name="Tanifuji G."/>
            <person name="Burki F."/>
            <person name="Gruber A."/>
            <person name="Irimia M."/>
            <person name="Maruyama S."/>
            <person name="Arias M.C."/>
            <person name="Ball S.G."/>
            <person name="Gile G.H."/>
            <person name="Hirakawa Y."/>
            <person name="Hopkins J.F."/>
            <person name="Kuo A."/>
            <person name="Rensing S.A."/>
            <person name="Schmutz J."/>
            <person name="Symeonidi A."/>
            <person name="Elias M."/>
            <person name="Eveleigh R.J."/>
            <person name="Herman E.K."/>
            <person name="Klute M.J."/>
            <person name="Nakayama T."/>
            <person name="Obornik M."/>
            <person name="Reyes-Prieto A."/>
            <person name="Armbrust E.V."/>
            <person name="Aves S.J."/>
            <person name="Beiko R.G."/>
            <person name="Coutinho P."/>
            <person name="Dacks J.B."/>
            <person name="Durnford D.G."/>
            <person name="Fast N.M."/>
            <person name="Green B.R."/>
            <person name="Grisdale C.J."/>
            <person name="Hempel F."/>
            <person name="Henrissat B."/>
            <person name="Hoppner M.P."/>
            <person name="Ishida K."/>
            <person name="Kim E."/>
            <person name="Koreny L."/>
            <person name="Kroth P.G."/>
            <person name="Liu Y."/>
            <person name="Malik S.B."/>
            <person name="Maier U.G."/>
            <person name="McRose D."/>
            <person name="Mock T."/>
            <person name="Neilson J.A."/>
            <person name="Onodera N.T."/>
            <person name="Poole A.M."/>
            <person name="Pritham E.J."/>
            <person name="Richards T.A."/>
            <person name="Rocap G."/>
            <person name="Roy S.W."/>
            <person name="Sarai C."/>
            <person name="Schaack S."/>
            <person name="Shirato S."/>
            <person name="Slamovits C.H."/>
            <person name="Spencer D.F."/>
            <person name="Suzuki S."/>
            <person name="Worden A.Z."/>
            <person name="Zauner S."/>
            <person name="Barry K."/>
            <person name="Bell C."/>
            <person name="Bharti A.K."/>
            <person name="Crow J.A."/>
            <person name="Grimwood J."/>
            <person name="Kramer R."/>
            <person name="Lindquist E."/>
            <person name="Lucas S."/>
            <person name="Salamov A."/>
            <person name="McFadden G.I."/>
            <person name="Lane C.E."/>
            <person name="Keeling P.J."/>
            <person name="Gray M.W."/>
            <person name="Grigoriev I.V."/>
            <person name="Archibald J.M."/>
        </authorList>
    </citation>
    <scope>NUCLEOTIDE SEQUENCE</scope>
    <source>
        <strain evidence="2 4">CCMP2712</strain>
    </source>
</reference>
<evidence type="ECO:0000313" key="3">
    <source>
        <dbReference type="EnsemblProtists" id="EKX54778"/>
    </source>
</evidence>
<dbReference type="SUPFAM" id="SSF52047">
    <property type="entry name" value="RNI-like"/>
    <property type="match status" value="1"/>
</dbReference>
<name>L1K360_GUITC</name>
<keyword evidence="4" id="KW-1185">Reference proteome</keyword>
<dbReference type="SMART" id="SM00368">
    <property type="entry name" value="LRR_RI"/>
    <property type="match status" value="3"/>
</dbReference>
<dbReference type="RefSeq" id="XP_005841758.1">
    <property type="nucleotide sequence ID" value="XM_005841701.1"/>
</dbReference>
<dbReference type="EMBL" id="JH992966">
    <property type="protein sequence ID" value="EKX54778.1"/>
    <property type="molecule type" value="Genomic_DNA"/>
</dbReference>
<dbReference type="PANTHER" id="PTHR24114:SF2">
    <property type="entry name" value="F-BOX DOMAIN-CONTAINING PROTEIN-RELATED"/>
    <property type="match status" value="1"/>
</dbReference>
<dbReference type="InterPro" id="IPR032675">
    <property type="entry name" value="LRR_dom_sf"/>
</dbReference>
<accession>L1K360</accession>
<dbReference type="OrthoDB" id="120976at2759"/>
<proteinExistence type="predicted"/>
<dbReference type="EnsemblProtists" id="EKX54778">
    <property type="protein sequence ID" value="EKX54778"/>
    <property type="gene ID" value="GUITHDRAFT_131789"/>
</dbReference>
<dbReference type="InterPro" id="IPR052394">
    <property type="entry name" value="LRR-containing"/>
</dbReference>
<dbReference type="PaxDb" id="55529-EKX54778"/>
<dbReference type="Proteomes" id="UP000011087">
    <property type="component" value="Unassembled WGS sequence"/>
</dbReference>
<dbReference type="Gene3D" id="3.80.10.10">
    <property type="entry name" value="Ribonuclease Inhibitor"/>
    <property type="match status" value="2"/>
</dbReference>
<feature type="region of interest" description="Disordered" evidence="1">
    <location>
        <begin position="1"/>
        <end position="21"/>
    </location>
</feature>
<dbReference type="PANTHER" id="PTHR24114">
    <property type="entry name" value="LEUCINE RICH REPEAT FAMILY PROTEIN"/>
    <property type="match status" value="1"/>
</dbReference>